<evidence type="ECO:0000256" key="2">
    <source>
        <dbReference type="ARBA" id="ARBA00022722"/>
    </source>
</evidence>
<evidence type="ECO:0000256" key="3">
    <source>
        <dbReference type="ARBA" id="ARBA00022723"/>
    </source>
</evidence>
<evidence type="ECO:0000313" key="10">
    <source>
        <dbReference type="Proteomes" id="UP000005408"/>
    </source>
</evidence>
<dbReference type="GO" id="GO:0046872">
    <property type="term" value="F:metal ion binding"/>
    <property type="evidence" value="ECO:0007669"/>
    <property type="project" value="UniProtKB-KW"/>
</dbReference>
<sequence>MGKVNKRRGIGFKSQKQQRKLDNVLHSLQDRWSTFSIFSEHIYFQRSRYAVSTPYTLSDVADDIIIDNSQPRTDIDWRKGRRVVELSVLADGLRSCEECGIPLHLSHCVGIITYGLGAFLKVPCSNTDCHHINKIATGKKHGRVWDANTKLATAMIHTGMNTSQVNNFLAAINIPPVSEKVITNRMKEAGLSVEEIAKESMQEAISEERLLTHEKQGADAITASVDAGWQKRGSGRSYDSLSESRYKSLPFGKPLSCESLRLALEQLFEAYRKQCRKLAFLGSTQGNEAFNKSVSSKAPKSLHLSASANLNYRVASSVAQKNQGHEYLLKVHKNIGLSPGKFTRQRAILNDIRRAKRKALANTREARKRRLNRKLERGNKLTSAEVREGPTYEPGVEFNDLEVDDVEAIPPPNYPPLKSPPLGSGSYVYFDLEATGFERDSHITQIAALDEDSDEYLCTYVIPQKPISTQASKVTGLALNGTTLHHNGKAVKAVSIQEALQDLISFLGNLPSKKPKILVGHNIKSYDCPILMNALRNCNIDDRFEEEVIGFLDTMKLFRLSFPSQKSYFQQHLSKVLLAEYFTYEAHNALEDVQTQKL</sequence>
<dbReference type="CDD" id="cd06127">
    <property type="entry name" value="DEDDh"/>
    <property type="match status" value="1"/>
</dbReference>
<dbReference type="InterPro" id="IPR040393">
    <property type="entry name" value="TREX1/2"/>
</dbReference>
<dbReference type="InterPro" id="IPR036397">
    <property type="entry name" value="RNaseH_sf"/>
</dbReference>
<dbReference type="Proteomes" id="UP000005408">
    <property type="component" value="Unassembled WGS sequence"/>
</dbReference>
<evidence type="ECO:0000259" key="8">
    <source>
        <dbReference type="SMART" id="SM00479"/>
    </source>
</evidence>
<evidence type="ECO:0000256" key="7">
    <source>
        <dbReference type="ARBA" id="ARBA00025769"/>
    </source>
</evidence>
<keyword evidence="2" id="KW-0540">Nuclease</keyword>
<keyword evidence="4" id="KW-0378">Hydrolase</keyword>
<dbReference type="InterPro" id="IPR049012">
    <property type="entry name" value="Mutator_transp_dom"/>
</dbReference>
<evidence type="ECO:0000256" key="1">
    <source>
        <dbReference type="ARBA" id="ARBA00001946"/>
    </source>
</evidence>
<dbReference type="InterPro" id="IPR054362">
    <property type="entry name" value="Exu_RNase_H-like"/>
</dbReference>
<keyword evidence="10" id="KW-1185">Reference proteome</keyword>
<organism evidence="9 10">
    <name type="scientific">Magallana gigas</name>
    <name type="common">Pacific oyster</name>
    <name type="synonym">Crassostrea gigas</name>
    <dbReference type="NCBI Taxonomy" id="29159"/>
    <lineage>
        <taxon>Eukaryota</taxon>
        <taxon>Metazoa</taxon>
        <taxon>Spiralia</taxon>
        <taxon>Lophotrochozoa</taxon>
        <taxon>Mollusca</taxon>
        <taxon>Bivalvia</taxon>
        <taxon>Autobranchia</taxon>
        <taxon>Pteriomorphia</taxon>
        <taxon>Ostreida</taxon>
        <taxon>Ostreoidea</taxon>
        <taxon>Ostreidae</taxon>
        <taxon>Magallana</taxon>
    </lineage>
</organism>
<dbReference type="Pfam" id="PF20700">
    <property type="entry name" value="Mutator"/>
    <property type="match status" value="1"/>
</dbReference>
<dbReference type="SUPFAM" id="SSF53098">
    <property type="entry name" value="Ribonuclease H-like"/>
    <property type="match status" value="1"/>
</dbReference>
<dbReference type="AlphaFoldDB" id="A0A8W8MK17"/>
<dbReference type="Gene3D" id="3.30.420.10">
    <property type="entry name" value="Ribonuclease H-like superfamily/Ribonuclease H"/>
    <property type="match status" value="1"/>
</dbReference>
<comment type="similarity">
    <text evidence="7">Belongs to the exonuclease superfamily. TREX family.</text>
</comment>
<accession>A0A8W8MK17</accession>
<dbReference type="GO" id="GO:0008296">
    <property type="term" value="F:3'-5'-DNA exonuclease activity"/>
    <property type="evidence" value="ECO:0007669"/>
    <property type="project" value="TreeGrafter"/>
</dbReference>
<dbReference type="GO" id="GO:0005737">
    <property type="term" value="C:cytoplasm"/>
    <property type="evidence" value="ECO:0007669"/>
    <property type="project" value="TreeGrafter"/>
</dbReference>
<evidence type="ECO:0000256" key="4">
    <source>
        <dbReference type="ARBA" id="ARBA00022801"/>
    </source>
</evidence>
<dbReference type="GO" id="GO:0003676">
    <property type="term" value="F:nucleic acid binding"/>
    <property type="evidence" value="ECO:0007669"/>
    <property type="project" value="InterPro"/>
</dbReference>
<evidence type="ECO:0000313" key="9">
    <source>
        <dbReference type="EnsemblMetazoa" id="G33784.1:cds"/>
    </source>
</evidence>
<evidence type="ECO:0000256" key="5">
    <source>
        <dbReference type="ARBA" id="ARBA00022839"/>
    </source>
</evidence>
<feature type="domain" description="Exonuclease" evidence="8">
    <location>
        <begin position="426"/>
        <end position="598"/>
    </location>
</feature>
<keyword evidence="6" id="KW-0460">Magnesium</keyword>
<dbReference type="PANTHER" id="PTHR13058:SF22">
    <property type="entry name" value="EXODEOXYRIBONUCLEASE III"/>
    <property type="match status" value="1"/>
</dbReference>
<name>A0A8W8MK17_MAGGI</name>
<keyword evidence="3" id="KW-0479">Metal-binding</keyword>
<evidence type="ECO:0000256" key="6">
    <source>
        <dbReference type="ARBA" id="ARBA00022842"/>
    </source>
</evidence>
<protein>
    <recommendedName>
        <fullName evidence="8">Exonuclease domain-containing protein</fullName>
    </recommendedName>
</protein>
<dbReference type="GO" id="GO:0006308">
    <property type="term" value="P:DNA catabolic process"/>
    <property type="evidence" value="ECO:0007669"/>
    <property type="project" value="TreeGrafter"/>
</dbReference>
<keyword evidence="5" id="KW-0269">Exonuclease</keyword>
<reference evidence="9" key="1">
    <citation type="submission" date="2022-08" db="UniProtKB">
        <authorList>
            <consortium name="EnsemblMetazoa"/>
        </authorList>
    </citation>
    <scope>IDENTIFICATION</scope>
    <source>
        <strain evidence="9">05x7-T-G4-1.051#20</strain>
    </source>
</reference>
<dbReference type="InterPro" id="IPR012337">
    <property type="entry name" value="RNaseH-like_sf"/>
</dbReference>
<dbReference type="PANTHER" id="PTHR13058">
    <property type="entry name" value="THREE PRIME REPAIR EXONUCLEASE 1, 2"/>
    <property type="match status" value="1"/>
</dbReference>
<proteinExistence type="inferred from homology"/>
<comment type="cofactor">
    <cofactor evidence="1">
        <name>Mg(2+)</name>
        <dbReference type="ChEBI" id="CHEBI:18420"/>
    </cofactor>
</comment>
<dbReference type="InterPro" id="IPR013520">
    <property type="entry name" value="Ribonucl_H"/>
</dbReference>
<dbReference type="SMART" id="SM00479">
    <property type="entry name" value="EXOIII"/>
    <property type="match status" value="1"/>
</dbReference>
<dbReference type="EnsemblMetazoa" id="G33784.1">
    <property type="protein sequence ID" value="G33784.1:cds"/>
    <property type="gene ID" value="G33784"/>
</dbReference>
<dbReference type="Pfam" id="PF22123">
    <property type="entry name" value="Exu_RNase_H_like"/>
    <property type="match status" value="1"/>
</dbReference>